<keyword evidence="2" id="KW-1133">Transmembrane helix</keyword>
<feature type="transmembrane region" description="Helical" evidence="2">
    <location>
        <begin position="92"/>
        <end position="119"/>
    </location>
</feature>
<dbReference type="AlphaFoldDB" id="A0A844H0Z2"/>
<evidence type="ECO:0000256" key="1">
    <source>
        <dbReference type="SAM" id="MobiDB-lite"/>
    </source>
</evidence>
<evidence type="ECO:0000313" key="3">
    <source>
        <dbReference type="EMBL" id="MTF40035.1"/>
    </source>
</evidence>
<dbReference type="PANTHER" id="PTHR39085:SF1">
    <property type="entry name" value="SLL0924 PROTEIN"/>
    <property type="match status" value="1"/>
</dbReference>
<organism evidence="3 4">
    <name type="scientific">Cyanobacterium aponinum 0216</name>
    <dbReference type="NCBI Taxonomy" id="2676140"/>
    <lineage>
        <taxon>Bacteria</taxon>
        <taxon>Bacillati</taxon>
        <taxon>Cyanobacteriota</taxon>
        <taxon>Cyanophyceae</taxon>
        <taxon>Oscillatoriophycideae</taxon>
        <taxon>Chroococcales</taxon>
        <taxon>Geminocystaceae</taxon>
        <taxon>Cyanobacterium</taxon>
    </lineage>
</organism>
<feature type="transmembrane region" description="Helical" evidence="2">
    <location>
        <begin position="12"/>
        <end position="30"/>
    </location>
</feature>
<feature type="transmembrane region" description="Helical" evidence="2">
    <location>
        <begin position="139"/>
        <end position="156"/>
    </location>
</feature>
<dbReference type="InterPro" id="IPR019250">
    <property type="entry name" value="DUF2227_metal-bd"/>
</dbReference>
<evidence type="ECO:0000313" key="4">
    <source>
        <dbReference type="Proteomes" id="UP000437131"/>
    </source>
</evidence>
<reference evidence="3 4" key="1">
    <citation type="submission" date="2019-11" db="EMBL/GenBank/DDBJ databases">
        <title>Isolation of a new High Light Tolerant Cyanobacteria.</title>
        <authorList>
            <person name="Dobson Z."/>
            <person name="Vaughn N."/>
            <person name="Vaughn M."/>
            <person name="Fromme P."/>
            <person name="Mazor Y."/>
        </authorList>
    </citation>
    <scope>NUCLEOTIDE SEQUENCE [LARGE SCALE GENOMIC DNA]</scope>
    <source>
        <strain evidence="3 4">0216</strain>
    </source>
</reference>
<feature type="region of interest" description="Disordered" evidence="1">
    <location>
        <begin position="165"/>
        <end position="188"/>
    </location>
</feature>
<dbReference type="EMBL" id="WMIA01000021">
    <property type="protein sequence ID" value="MTF40035.1"/>
    <property type="molecule type" value="Genomic_DNA"/>
</dbReference>
<keyword evidence="2" id="KW-0472">Membrane</keyword>
<name>A0A844H0Z2_9CHRO</name>
<evidence type="ECO:0000256" key="2">
    <source>
        <dbReference type="SAM" id="Phobius"/>
    </source>
</evidence>
<dbReference type="PANTHER" id="PTHR39085">
    <property type="entry name" value="SLL0924 PROTEIN"/>
    <property type="match status" value="1"/>
</dbReference>
<keyword evidence="2" id="KW-0812">Transmembrane</keyword>
<comment type="caution">
    <text evidence="3">The sequence shown here is derived from an EMBL/GenBank/DDBJ whole genome shotgun (WGS) entry which is preliminary data.</text>
</comment>
<accession>A0A844H0Z2</accession>
<dbReference type="Pfam" id="PF09988">
    <property type="entry name" value="DUF2227"/>
    <property type="match status" value="1"/>
</dbReference>
<proteinExistence type="predicted"/>
<protein>
    <submittedName>
        <fullName evidence="3">Metal-binding protein</fullName>
    </submittedName>
</protein>
<sequence>MPSGKIHDQITWFCLPLVIILFFIVTKSLLLTGLGGFGFIFSGLMFGPDLDIYSIQFQRWRFFRFIWLPYQKTLKHRSIFSHGFLLGTLIRVIYLSLILFILAILGVAIAQLIFGFGWHWQKFIFNSYGVLKNNYWQEVLSLFIGLELGAMSHYLADDIGSRWKSHQKKKPVSRKKNKKVVKKTSRNK</sequence>
<dbReference type="RefSeq" id="WP_155084371.1">
    <property type="nucleotide sequence ID" value="NZ_WMIA01000021.1"/>
</dbReference>
<dbReference type="Proteomes" id="UP000437131">
    <property type="component" value="Unassembled WGS sequence"/>
</dbReference>
<gene>
    <name evidence="3" type="ORF">GGC33_14010</name>
</gene>